<dbReference type="SMART" id="SM00382">
    <property type="entry name" value="AAA"/>
    <property type="match status" value="2"/>
</dbReference>
<evidence type="ECO:0000313" key="10">
    <source>
        <dbReference type="EMBL" id="BDR55849.1"/>
    </source>
</evidence>
<keyword evidence="4 6" id="KW-0143">Chaperone</keyword>
<accession>A0AAU9DK63</accession>
<dbReference type="InterPro" id="IPR018368">
    <property type="entry name" value="ClpA/B_CS1"/>
</dbReference>
<dbReference type="PROSITE" id="PS00871">
    <property type="entry name" value="CLPAB_2"/>
    <property type="match status" value="1"/>
</dbReference>
<dbReference type="CDD" id="cd00009">
    <property type="entry name" value="AAA"/>
    <property type="match status" value="1"/>
</dbReference>
<dbReference type="Pfam" id="PF02861">
    <property type="entry name" value="Clp_N"/>
    <property type="match status" value="1"/>
</dbReference>
<name>A0AAU9DK63_9LACO</name>
<dbReference type="CDD" id="cd19499">
    <property type="entry name" value="RecA-like_ClpB_Hsp104-like"/>
    <property type="match status" value="1"/>
</dbReference>
<dbReference type="InterPro" id="IPR041546">
    <property type="entry name" value="ClpA/ClpB_AAA_lid"/>
</dbReference>
<dbReference type="EMBL" id="AP026801">
    <property type="protein sequence ID" value="BDR55849.1"/>
    <property type="molecule type" value="Genomic_DNA"/>
</dbReference>
<dbReference type="Gene3D" id="3.40.50.300">
    <property type="entry name" value="P-loop containing nucleotide triphosphate hydrolases"/>
    <property type="match status" value="2"/>
</dbReference>
<keyword evidence="3 6" id="KW-0067">ATP-binding</keyword>
<dbReference type="InterPro" id="IPR027417">
    <property type="entry name" value="P-loop_NTPase"/>
</dbReference>
<gene>
    <name evidence="10" type="ORF">KIMC2_04110</name>
</gene>
<evidence type="ECO:0000313" key="11">
    <source>
        <dbReference type="Proteomes" id="UP001321804"/>
    </source>
</evidence>
<evidence type="ECO:0000256" key="2">
    <source>
        <dbReference type="ARBA" id="ARBA00022741"/>
    </source>
</evidence>
<dbReference type="Pfam" id="PF10431">
    <property type="entry name" value="ClpB_D2-small"/>
    <property type="match status" value="1"/>
</dbReference>
<reference evidence="10 11" key="1">
    <citation type="journal article" date="2023" name="Microbiol. Spectr.">
        <title>Symbiosis of Carpenter Bees with Uncharacterized Lactic Acid Bacteria Showing NAD Auxotrophy.</title>
        <authorList>
            <person name="Kawasaki S."/>
            <person name="Ozawa K."/>
            <person name="Mori T."/>
            <person name="Yamamoto A."/>
            <person name="Ito M."/>
            <person name="Ohkuma M."/>
            <person name="Sakamoto M."/>
            <person name="Matsutani M."/>
        </authorList>
    </citation>
    <scope>NUCLEOTIDE SEQUENCE [LARGE SCALE GENOMIC DNA]</scope>
    <source>
        <strain evidence="10 11">KimC2</strain>
    </source>
</reference>
<protein>
    <submittedName>
        <fullName evidence="10">ATP-dependent Clp protease ATP-binding subunit ClpC</fullName>
    </submittedName>
</protein>
<dbReference type="GO" id="GO:0005737">
    <property type="term" value="C:cytoplasm"/>
    <property type="evidence" value="ECO:0007669"/>
    <property type="project" value="TreeGrafter"/>
</dbReference>
<dbReference type="GO" id="GO:0016887">
    <property type="term" value="F:ATP hydrolysis activity"/>
    <property type="evidence" value="ECO:0007669"/>
    <property type="project" value="InterPro"/>
</dbReference>
<dbReference type="Pfam" id="PF07724">
    <property type="entry name" value="AAA_2"/>
    <property type="match status" value="1"/>
</dbReference>
<dbReference type="AlphaFoldDB" id="A0AAU9DK63"/>
<feature type="compositionally biased region" description="Polar residues" evidence="7">
    <location>
        <begin position="165"/>
        <end position="174"/>
    </location>
</feature>
<organism evidence="10 11">
    <name type="scientific">Xylocopilactobacillus apis</name>
    <dbReference type="NCBI Taxonomy" id="2932183"/>
    <lineage>
        <taxon>Bacteria</taxon>
        <taxon>Bacillati</taxon>
        <taxon>Bacillota</taxon>
        <taxon>Bacilli</taxon>
        <taxon>Lactobacillales</taxon>
        <taxon>Lactobacillaceae</taxon>
        <taxon>Xylocopilactobacillus</taxon>
    </lineage>
</organism>
<dbReference type="KEGG" id="xak:KIMC2_04110"/>
<dbReference type="InterPro" id="IPR019489">
    <property type="entry name" value="Clp_ATPase_C"/>
</dbReference>
<dbReference type="SUPFAM" id="SSF81923">
    <property type="entry name" value="Double Clp-N motif"/>
    <property type="match status" value="1"/>
</dbReference>
<dbReference type="Pfam" id="PF17871">
    <property type="entry name" value="AAA_lid_9"/>
    <property type="match status" value="1"/>
</dbReference>
<dbReference type="InterPro" id="IPR004176">
    <property type="entry name" value="Clp_R_N"/>
</dbReference>
<dbReference type="GO" id="GO:0034605">
    <property type="term" value="P:cellular response to heat"/>
    <property type="evidence" value="ECO:0007669"/>
    <property type="project" value="TreeGrafter"/>
</dbReference>
<dbReference type="Pfam" id="PF00004">
    <property type="entry name" value="AAA"/>
    <property type="match status" value="1"/>
</dbReference>
<proteinExistence type="inferred from homology"/>
<feature type="domain" description="UVR" evidence="8">
    <location>
        <begin position="431"/>
        <end position="466"/>
    </location>
</feature>
<dbReference type="GO" id="GO:0005524">
    <property type="term" value="F:ATP binding"/>
    <property type="evidence" value="ECO:0007669"/>
    <property type="project" value="UniProtKB-KW"/>
</dbReference>
<sequence>MDNLFTPSARMVLEIAQENAKMYGHYAVSTEHLLLALVIETEGIAGKTLRKLNVNEADIREEIDDLTGFGTGVENAGISNNLGYSQKAKEILAVAGDEAKRLGALKIGTEHILISLLREDDVLATRILVNLGLNLNKTRQLLLKKMGISEAPGRTGAKRRPVSNPEMTTNKNTKTPTLDKLARDLTELARQNRVDPVIGREKEVKRVIQILSRRTKNNPVLIGEPGVGKTAIAEGLAEKIVAGTVPEEMQDDRLMMLDMGSLVAGTKYRGEFEDRLKKLIKEVSNSDNVILFIDELHTLIGAGGAEGAIDASNILKPALARGEIQLIGATTLDEYQKYVEKDAALERRFATVQVDEPTIAETKEILRGLRSRYEEHHYLKISDEAIDAAVELSNRYITNRFLPDKAIDLVDEASAKVHLAHATGSKADSLNKKLLKIEADKESAVKNQDFELAAEIRREEFELKDKLNRAKYGNNSEQKVQEIVVTPEDIAEVVSEWTGVPVTQLTKKESDRLVHLEKFLHQRVIGQDAAVSAISRAIRRTRSGLKDPNRPMGSFMFLGPTGVGKTELAKALAEALFGSEDNIVRIDMSEYMEKYSTSRLIGSPPGYVGYEEGGQLTEKVKNKPYSVVLFDEVEKAHQDVFNLLLQVLDDGFLTDSRGRRVDFRNTIIIMTSNLGATSLRDDHEVGFGARSTSTNDVAIEERIREVLKETYRPEFLNRIDEIVIFKVLTKDEIHQIVKLMVKDFSKRLSDQGITLKVTPSAISLIADKGYNPEYGARTIRRTLQTELEDSMSEQLLSGEISRGDVVTVGAQKDKIKLRIKKSEKKKDKIKV</sequence>
<dbReference type="InterPro" id="IPR003959">
    <property type="entry name" value="ATPase_AAA_core"/>
</dbReference>
<dbReference type="Gene3D" id="4.10.860.10">
    <property type="entry name" value="UVR domain"/>
    <property type="match status" value="1"/>
</dbReference>
<dbReference type="Gene3D" id="1.10.8.60">
    <property type="match status" value="2"/>
</dbReference>
<feature type="domain" description="Clp R" evidence="9">
    <location>
        <begin position="1"/>
        <end position="149"/>
    </location>
</feature>
<dbReference type="PRINTS" id="PR00300">
    <property type="entry name" value="CLPPROTEASEA"/>
</dbReference>
<dbReference type="InterPro" id="IPR003593">
    <property type="entry name" value="AAA+_ATPase"/>
</dbReference>
<dbReference type="SMART" id="SM01086">
    <property type="entry name" value="ClpB_D2-small"/>
    <property type="match status" value="1"/>
</dbReference>
<dbReference type="InterPro" id="IPR028299">
    <property type="entry name" value="ClpA/B_CS2"/>
</dbReference>
<dbReference type="InterPro" id="IPR036628">
    <property type="entry name" value="Clp_N_dom_sf"/>
</dbReference>
<dbReference type="PANTHER" id="PTHR11638:SF175">
    <property type="entry name" value="ATP-DEPENDENT CLP PROTEASE, ATP-BINDING SUBUNIT CLPC"/>
    <property type="match status" value="1"/>
</dbReference>
<dbReference type="PROSITE" id="PS50151">
    <property type="entry name" value="UVR"/>
    <property type="match status" value="1"/>
</dbReference>
<dbReference type="InterPro" id="IPR050130">
    <property type="entry name" value="ClpA_ClpB"/>
</dbReference>
<evidence type="ECO:0000256" key="3">
    <source>
        <dbReference type="ARBA" id="ARBA00022840"/>
    </source>
</evidence>
<keyword evidence="11" id="KW-1185">Reference proteome</keyword>
<evidence type="ECO:0000256" key="6">
    <source>
        <dbReference type="RuleBase" id="RU004432"/>
    </source>
</evidence>
<keyword evidence="10" id="KW-0645">Protease</keyword>
<keyword evidence="10" id="KW-0378">Hydrolase</keyword>
<evidence type="ECO:0000256" key="7">
    <source>
        <dbReference type="SAM" id="MobiDB-lite"/>
    </source>
</evidence>
<dbReference type="PANTHER" id="PTHR11638">
    <property type="entry name" value="ATP-DEPENDENT CLP PROTEASE"/>
    <property type="match status" value="1"/>
</dbReference>
<evidence type="ECO:0000256" key="4">
    <source>
        <dbReference type="ARBA" id="ARBA00023186"/>
    </source>
</evidence>
<dbReference type="SUPFAM" id="SSF52540">
    <property type="entry name" value="P-loop containing nucleoside triphosphate hydrolases"/>
    <property type="match status" value="2"/>
</dbReference>
<dbReference type="InterPro" id="IPR001270">
    <property type="entry name" value="ClpA/B"/>
</dbReference>
<dbReference type="PROSITE" id="PS00870">
    <property type="entry name" value="CLPAB_1"/>
    <property type="match status" value="1"/>
</dbReference>
<dbReference type="FunFam" id="3.40.50.300:FF:000010">
    <property type="entry name" value="Chaperone clpB 1, putative"/>
    <property type="match status" value="1"/>
</dbReference>
<comment type="similarity">
    <text evidence="6">Belongs to the ClpA/ClpB family.</text>
</comment>
<feature type="region of interest" description="Disordered" evidence="7">
    <location>
        <begin position="152"/>
        <end position="174"/>
    </location>
</feature>
<dbReference type="PROSITE" id="PS51903">
    <property type="entry name" value="CLP_R"/>
    <property type="match status" value="1"/>
</dbReference>
<dbReference type="RefSeq" id="WP_317697505.1">
    <property type="nucleotide sequence ID" value="NZ_AP026801.1"/>
</dbReference>
<keyword evidence="2 6" id="KW-0547">Nucleotide-binding</keyword>
<dbReference type="GO" id="GO:0008233">
    <property type="term" value="F:peptidase activity"/>
    <property type="evidence" value="ECO:0007669"/>
    <property type="project" value="UniProtKB-KW"/>
</dbReference>
<dbReference type="Proteomes" id="UP001321804">
    <property type="component" value="Chromosome"/>
</dbReference>
<evidence type="ECO:0000259" key="8">
    <source>
        <dbReference type="PROSITE" id="PS50151"/>
    </source>
</evidence>
<keyword evidence="1 5" id="KW-0677">Repeat</keyword>
<dbReference type="InterPro" id="IPR001943">
    <property type="entry name" value="UVR_dom"/>
</dbReference>
<evidence type="ECO:0000259" key="9">
    <source>
        <dbReference type="PROSITE" id="PS51903"/>
    </source>
</evidence>
<dbReference type="Gene3D" id="1.10.1780.10">
    <property type="entry name" value="Clp, N-terminal domain"/>
    <property type="match status" value="1"/>
</dbReference>
<evidence type="ECO:0000256" key="5">
    <source>
        <dbReference type="PROSITE-ProRule" id="PRU01251"/>
    </source>
</evidence>
<dbReference type="FunFam" id="3.40.50.300:FF:000025">
    <property type="entry name" value="ATP-dependent Clp protease subunit"/>
    <property type="match status" value="1"/>
</dbReference>
<evidence type="ECO:0000256" key="1">
    <source>
        <dbReference type="ARBA" id="ARBA00022737"/>
    </source>
</evidence>
<dbReference type="GO" id="GO:0006508">
    <property type="term" value="P:proteolysis"/>
    <property type="evidence" value="ECO:0007669"/>
    <property type="project" value="UniProtKB-KW"/>
</dbReference>